<keyword evidence="3" id="KW-1185">Reference proteome</keyword>
<evidence type="ECO:0000313" key="2">
    <source>
        <dbReference type="EMBL" id="MFB9776192.1"/>
    </source>
</evidence>
<keyword evidence="1" id="KW-0732">Signal</keyword>
<dbReference type="RefSeq" id="WP_376839984.1">
    <property type="nucleotide sequence ID" value="NZ_JBHMAU010000047.1"/>
</dbReference>
<proteinExistence type="predicted"/>
<feature type="chain" id="PRO_5046437258" evidence="1">
    <location>
        <begin position="34"/>
        <end position="255"/>
    </location>
</feature>
<name>A0ABV5X362_9MICO</name>
<protein>
    <submittedName>
        <fullName evidence="2">Uncharacterized protein</fullName>
    </submittedName>
</protein>
<reference evidence="2 3" key="1">
    <citation type="submission" date="2024-09" db="EMBL/GenBank/DDBJ databases">
        <authorList>
            <person name="Sun Q."/>
            <person name="Mori K."/>
        </authorList>
    </citation>
    <scope>NUCLEOTIDE SEQUENCE [LARGE SCALE GENOMIC DNA]</scope>
    <source>
        <strain evidence="2 3">JCM 11683</strain>
    </source>
</reference>
<comment type="caution">
    <text evidence="2">The sequence shown here is derived from an EMBL/GenBank/DDBJ whole genome shotgun (WGS) entry which is preliminary data.</text>
</comment>
<organism evidence="2 3">
    <name type="scientific">Brevibacterium otitidis</name>
    <dbReference type="NCBI Taxonomy" id="53364"/>
    <lineage>
        <taxon>Bacteria</taxon>
        <taxon>Bacillati</taxon>
        <taxon>Actinomycetota</taxon>
        <taxon>Actinomycetes</taxon>
        <taxon>Micrococcales</taxon>
        <taxon>Brevibacteriaceae</taxon>
        <taxon>Brevibacterium</taxon>
    </lineage>
</organism>
<dbReference type="EMBL" id="JBHMAU010000047">
    <property type="protein sequence ID" value="MFB9776192.1"/>
    <property type="molecule type" value="Genomic_DNA"/>
</dbReference>
<evidence type="ECO:0000313" key="3">
    <source>
        <dbReference type="Proteomes" id="UP001589707"/>
    </source>
</evidence>
<sequence>MSEMRIKSGLTAFMTAGALAVTGTLVPISPALATEQGVQATGQAECAAADNSEVTEMTQVSGSEAGDLTAAVVKKLKSGEFASHAASSALNADKAKVYTIESEGDEFTSVTIPAEGEYAVTSNFTVILDSHGDVVDYSETLLTDVDGFYHLAQYQNGKQVKNEDIGVAVLTEAEFNKAAAGDPGTAVPAGAGKTAACVATVLGVSGGVAAVIVSVCAGSCAGVATGVGAAVCAACIGAYATVGGASITTVGNCFK</sequence>
<feature type="signal peptide" evidence="1">
    <location>
        <begin position="1"/>
        <end position="33"/>
    </location>
</feature>
<dbReference type="Proteomes" id="UP001589707">
    <property type="component" value="Unassembled WGS sequence"/>
</dbReference>
<evidence type="ECO:0000256" key="1">
    <source>
        <dbReference type="SAM" id="SignalP"/>
    </source>
</evidence>
<accession>A0ABV5X362</accession>
<gene>
    <name evidence="2" type="ORF">ACFFN1_07215</name>
</gene>